<dbReference type="OrthoDB" id="411823at2759"/>
<keyword evidence="2" id="KW-1185">Reference proteome</keyword>
<reference evidence="1 2" key="1">
    <citation type="journal article" date="2019" name="Commun. Biol.">
        <title>The bagworm genome reveals a unique fibroin gene that provides high tensile strength.</title>
        <authorList>
            <person name="Kono N."/>
            <person name="Nakamura H."/>
            <person name="Ohtoshi R."/>
            <person name="Tomita M."/>
            <person name="Numata K."/>
            <person name="Arakawa K."/>
        </authorList>
    </citation>
    <scope>NUCLEOTIDE SEQUENCE [LARGE SCALE GENOMIC DNA]</scope>
</reference>
<accession>A0A4C1W2H3</accession>
<proteinExistence type="predicted"/>
<dbReference type="Proteomes" id="UP000299102">
    <property type="component" value="Unassembled WGS sequence"/>
</dbReference>
<organism evidence="1 2">
    <name type="scientific">Eumeta variegata</name>
    <name type="common">Bagworm moth</name>
    <name type="synonym">Eumeta japonica</name>
    <dbReference type="NCBI Taxonomy" id="151549"/>
    <lineage>
        <taxon>Eukaryota</taxon>
        <taxon>Metazoa</taxon>
        <taxon>Ecdysozoa</taxon>
        <taxon>Arthropoda</taxon>
        <taxon>Hexapoda</taxon>
        <taxon>Insecta</taxon>
        <taxon>Pterygota</taxon>
        <taxon>Neoptera</taxon>
        <taxon>Endopterygota</taxon>
        <taxon>Lepidoptera</taxon>
        <taxon>Glossata</taxon>
        <taxon>Ditrysia</taxon>
        <taxon>Tineoidea</taxon>
        <taxon>Psychidae</taxon>
        <taxon>Oiketicinae</taxon>
        <taxon>Eumeta</taxon>
    </lineage>
</organism>
<name>A0A4C1W2H3_EUMVA</name>
<evidence type="ECO:0000313" key="2">
    <source>
        <dbReference type="Proteomes" id="UP000299102"/>
    </source>
</evidence>
<evidence type="ECO:0000313" key="1">
    <source>
        <dbReference type="EMBL" id="GBP45243.1"/>
    </source>
</evidence>
<dbReference type="EMBL" id="BGZK01000467">
    <property type="protein sequence ID" value="GBP45243.1"/>
    <property type="molecule type" value="Genomic_DNA"/>
</dbReference>
<sequence length="247" mass="28237">MHNKVGVVHDIRRYQRDEFEHCPTVYDVAYAQVKQDMVNKRRVERQSASHKPAAEFDNFGSDFSIEADCPENIRTTASATSAHIRRGPRVLRERGPGRDCKRLGRLLSLMCVTRSYRESFVSRYDTKPYCLACNFKCHWMRQTSILSTVLPFTEREGVWDNLTSDGNICSFLEKKTTVDYNCFPLSFAKKTIRVASLEEWQKSYSEGSAGGITKCFFPGVEEAYRILSRIQLTPFLAQALTGQDGFA</sequence>
<gene>
    <name evidence="1" type="ORF">EVAR_28991_1</name>
</gene>
<dbReference type="AlphaFoldDB" id="A0A4C1W2H3"/>
<comment type="caution">
    <text evidence="1">The sequence shown here is derived from an EMBL/GenBank/DDBJ whole genome shotgun (WGS) entry which is preliminary data.</text>
</comment>
<protein>
    <submittedName>
        <fullName evidence="1">Uncharacterized protein</fullName>
    </submittedName>
</protein>